<feature type="domain" description="DUF7580" evidence="1">
    <location>
        <begin position="197"/>
        <end position="535"/>
    </location>
</feature>
<dbReference type="AlphaFoldDB" id="A0A167X2S8"/>
<dbReference type="PhylomeDB" id="A0A167X2S8"/>
<dbReference type="Pfam" id="PF24476">
    <property type="entry name" value="DUF7580"/>
    <property type="match status" value="1"/>
</dbReference>
<dbReference type="InterPro" id="IPR056002">
    <property type="entry name" value="DUF7580"/>
</dbReference>
<evidence type="ECO:0000313" key="2">
    <source>
        <dbReference type="EMBL" id="KZN92345.1"/>
    </source>
</evidence>
<sequence length="547" mass="62393">MASGLEVVGLALAVFPILVEGLKFYADKKGRVRDFIHYRHLLKRIVRDLSREQISFQNSSQLFLENISMHYGLSSNDIQEMMQNPQDARWRKGIPFQSDYLIEKSVAIYLETVEDMNEVLIKIQDTVGTREGAHPALLDKSTFRRQWRKITLVLGEEDIKKHLERARGLNTFLSQLTEQNKPTSLADSVLQRSTLHYERIRRHAIELFEIFQANLSTSVICKCVLGHTVNMKLEFRSARITAKRLFFRTLFTFDRAEPNLTPPYNWREVEIEPLLSARLCHETISHKAVNLFADSSTVQTADSTSSELPNICTVIKGPIQSGWLGYLANSQGCRHRIRVLALDQISAALETIQTISLAAVLDHREFRLVHRYRLGLKLASSVMQLHTTQWLPDYWNKSDISFPCFSDGKIDFNNPLIKRGFGSEEKQNSMAFTSGLSNCGSVPCLFSLGVVLLELIERQSIETMKNNSYDDSNTGQVTVELTKRLANSTDCSPNYKKVMKRCIGGLDAAFESLEDGDFRDEVEQKIILPLEEDLKFYCDKGYIEDCV</sequence>
<name>A0A167X2S8_PENCH</name>
<dbReference type="Proteomes" id="UP000076449">
    <property type="component" value="Chromosome I"/>
</dbReference>
<dbReference type="PANTHER" id="PTHR35186">
    <property type="entry name" value="ANK_REP_REGION DOMAIN-CONTAINING PROTEIN"/>
    <property type="match status" value="1"/>
</dbReference>
<reference evidence="2" key="1">
    <citation type="journal article" date="2014" name="Genome Announc.">
        <title>Complete sequencing and chromosome-scale genome assembly of the industrial progenitor strain P2niaD18 from the penicillin producer Penicillium chrysogenum.</title>
        <authorList>
            <person name="Specht T."/>
            <person name="Dahlmann T.A."/>
            <person name="Zadra I."/>
            <person name="Kurnsteiner H."/>
            <person name="Kuck U."/>
        </authorList>
    </citation>
    <scope>NUCLEOTIDE SEQUENCE [LARGE SCALE GENOMIC DNA]</scope>
    <source>
        <strain evidence="2">P2niaD18</strain>
    </source>
</reference>
<gene>
    <name evidence="2" type="ORF">EN45_024990</name>
</gene>
<evidence type="ECO:0000259" key="1">
    <source>
        <dbReference type="Pfam" id="PF24476"/>
    </source>
</evidence>
<organism evidence="2">
    <name type="scientific">Penicillium chrysogenum</name>
    <name type="common">Penicillium notatum</name>
    <dbReference type="NCBI Taxonomy" id="5076"/>
    <lineage>
        <taxon>Eukaryota</taxon>
        <taxon>Fungi</taxon>
        <taxon>Dikarya</taxon>
        <taxon>Ascomycota</taxon>
        <taxon>Pezizomycotina</taxon>
        <taxon>Eurotiomycetes</taxon>
        <taxon>Eurotiomycetidae</taxon>
        <taxon>Eurotiales</taxon>
        <taxon>Aspergillaceae</taxon>
        <taxon>Penicillium</taxon>
        <taxon>Penicillium chrysogenum species complex</taxon>
    </lineage>
</organism>
<proteinExistence type="predicted"/>
<dbReference type="EMBL" id="CM002798">
    <property type="protein sequence ID" value="KZN92345.1"/>
    <property type="molecule type" value="Genomic_DNA"/>
</dbReference>
<dbReference type="PANTHER" id="PTHR35186:SF4">
    <property type="entry name" value="PRION-INHIBITION AND PROPAGATION HELO DOMAIN-CONTAINING PROTEIN"/>
    <property type="match status" value="1"/>
</dbReference>
<protein>
    <recommendedName>
        <fullName evidence="1">DUF7580 domain-containing protein</fullName>
    </recommendedName>
</protein>
<accession>A0A167X2S8</accession>